<dbReference type="EMBL" id="FRDA01000004">
    <property type="protein sequence ID" value="SHM92828.1"/>
    <property type="molecule type" value="Genomic_DNA"/>
</dbReference>
<dbReference type="Pfam" id="PF09994">
    <property type="entry name" value="T6SS_Tle1-like_cat"/>
    <property type="match status" value="1"/>
</dbReference>
<dbReference type="PANTHER" id="PTHR33840:SF1">
    <property type="entry name" value="TLE1 PHOSPHOLIPASE DOMAIN-CONTAINING PROTEIN"/>
    <property type="match status" value="1"/>
</dbReference>
<dbReference type="Proteomes" id="UP000183983">
    <property type="component" value="Unassembled WGS sequence"/>
</dbReference>
<evidence type="ECO:0000313" key="2">
    <source>
        <dbReference type="EMBL" id="SHM92828.1"/>
    </source>
</evidence>
<sequence>MKSTRDVKEKCSVSDAAALRVTVRVGLFFDGTGNNRINSRIGADCQALMEVNGDRHIKECAGRHADPGSSYSNDLSNIARLVDLYRHQPVAANDGHGLRVYWPVYVSGAGTTSGCRDSLWPGQSFGRGPTGVVAKVERAFKKLDARCRAFTDENPGCVIAALELDVFGFSRGGASARHFVNEILKKTTGMLEPVLRSRKVRLSEDFSWANDSVRIKVVGLFDTVAAIGSFKDLGNVSDFANGRVNLYLPPGCAQQILHLVARDELRRNFALNSIRPVWSREIVLPGVHSDIGGGYPPQMQESVLLTRPRIDNGCTDHPTASTCAWLQAREELQQLDAERWLDPQDAQAMLQVQACDTFYKASRSSLGGRSAVVAACLRRQVFGHLSRVHLRVMHALALDEGVPFEPIPLTQDLQLPGELEGIARKLIDYARGEPYSLSDDEEQVLRWRYIHHSAHWGAAIGSLGSLGDAVFVHAPEPGGRILHPNIGQPGYPQ</sequence>
<protein>
    <submittedName>
        <fullName evidence="2">Uncharacterized alpha/beta hydrolase domain</fullName>
    </submittedName>
</protein>
<accession>A0A1M7MPH4</accession>
<dbReference type="RefSeq" id="WP_073165465.1">
    <property type="nucleotide sequence ID" value="NZ_FRDA01000004.1"/>
</dbReference>
<reference evidence="2 3" key="1">
    <citation type="submission" date="2016-11" db="EMBL/GenBank/DDBJ databases">
        <authorList>
            <person name="Jaros S."/>
            <person name="Januszkiewicz K."/>
            <person name="Wedrychowicz H."/>
        </authorList>
    </citation>
    <scope>NUCLEOTIDE SEQUENCE [LARGE SCALE GENOMIC DNA]</scope>
    <source>
        <strain evidence="2 3">LMG 26898</strain>
    </source>
</reference>
<gene>
    <name evidence="2" type="ORF">SAMN05216593_104397</name>
</gene>
<name>A0A1M7MPH4_9PSED</name>
<proteinExistence type="predicted"/>
<organism evidence="2 3">
    <name type="scientific">Pseudomonas asturiensis</name>
    <dbReference type="NCBI Taxonomy" id="1190415"/>
    <lineage>
        <taxon>Bacteria</taxon>
        <taxon>Pseudomonadati</taxon>
        <taxon>Pseudomonadota</taxon>
        <taxon>Gammaproteobacteria</taxon>
        <taxon>Pseudomonadales</taxon>
        <taxon>Pseudomonadaceae</taxon>
        <taxon>Pseudomonas</taxon>
    </lineage>
</organism>
<dbReference type="AlphaFoldDB" id="A0A1M7MPH4"/>
<evidence type="ECO:0000259" key="1">
    <source>
        <dbReference type="Pfam" id="PF09994"/>
    </source>
</evidence>
<evidence type="ECO:0000313" key="3">
    <source>
        <dbReference type="Proteomes" id="UP000183983"/>
    </source>
</evidence>
<feature type="domain" description="T6SS Phospholipase effector Tle1-like catalytic" evidence="1">
    <location>
        <begin position="209"/>
        <end position="301"/>
    </location>
</feature>
<keyword evidence="2" id="KW-0378">Hydrolase</keyword>
<dbReference type="GO" id="GO:0016787">
    <property type="term" value="F:hydrolase activity"/>
    <property type="evidence" value="ECO:0007669"/>
    <property type="project" value="UniProtKB-KW"/>
</dbReference>
<dbReference type="STRING" id="1190415.SAMN05216593_104397"/>
<dbReference type="InterPro" id="IPR018712">
    <property type="entry name" value="Tle1-like_cat"/>
</dbReference>
<dbReference type="OrthoDB" id="4378831at2"/>
<dbReference type="PANTHER" id="PTHR33840">
    <property type="match status" value="1"/>
</dbReference>